<dbReference type="PROSITE" id="PS01081">
    <property type="entry name" value="HTH_TETR_1"/>
    <property type="match status" value="1"/>
</dbReference>
<evidence type="ECO:0000259" key="5">
    <source>
        <dbReference type="PROSITE" id="PS50977"/>
    </source>
</evidence>
<dbReference type="EMBL" id="CP002454">
    <property type="protein sequence ID" value="ADV66851.1"/>
    <property type="molecule type" value="Genomic_DNA"/>
</dbReference>
<dbReference type="InterPro" id="IPR001647">
    <property type="entry name" value="HTH_TetR"/>
</dbReference>
<keyword evidence="2 4" id="KW-0238">DNA-binding</keyword>
<evidence type="ECO:0000256" key="2">
    <source>
        <dbReference type="ARBA" id="ARBA00023125"/>
    </source>
</evidence>
<reference evidence="6 7" key="1">
    <citation type="journal article" date="2011" name="Stand. Genomic Sci.">
        <title>Complete genome sequence of Deinococcus maricopensis type strain (LB-34).</title>
        <authorList>
            <person name="Pukall R."/>
            <person name="Zeytun A."/>
            <person name="Lucas S."/>
            <person name="Lapidus A."/>
            <person name="Hammon N."/>
            <person name="Deshpande S."/>
            <person name="Nolan M."/>
            <person name="Cheng J.F."/>
            <person name="Pitluck S."/>
            <person name="Liolios K."/>
            <person name="Pagani I."/>
            <person name="Mikhailova N."/>
            <person name="Ivanova N."/>
            <person name="Mavromatis K."/>
            <person name="Pati A."/>
            <person name="Tapia R."/>
            <person name="Han C."/>
            <person name="Goodwin L."/>
            <person name="Chen A."/>
            <person name="Palaniappan K."/>
            <person name="Land M."/>
            <person name="Hauser L."/>
            <person name="Chang Y.J."/>
            <person name="Jeffries C.D."/>
            <person name="Brambilla E.M."/>
            <person name="Rohde M."/>
            <person name="Goker M."/>
            <person name="Detter J.C."/>
            <person name="Woyke T."/>
            <person name="Bristow J."/>
            <person name="Eisen J.A."/>
            <person name="Markowitz V."/>
            <person name="Hugenholtz P."/>
            <person name="Kyrpides N.C."/>
            <person name="Klenk H.P."/>
        </authorList>
    </citation>
    <scope>NUCLEOTIDE SEQUENCE [LARGE SCALE GENOMIC DNA]</scope>
    <source>
        <strain evidence="7">DSM 21211 / LMG 22137 / NRRL B-23946 / LB-34</strain>
    </source>
</reference>
<dbReference type="Pfam" id="PF21776">
    <property type="entry name" value="TetR_C_44"/>
    <property type="match status" value="1"/>
</dbReference>
<feature type="DNA-binding region" description="H-T-H motif" evidence="4">
    <location>
        <begin position="37"/>
        <end position="56"/>
    </location>
</feature>
<dbReference type="PANTHER" id="PTHR30055">
    <property type="entry name" value="HTH-TYPE TRANSCRIPTIONAL REGULATOR RUTR"/>
    <property type="match status" value="1"/>
</dbReference>
<reference evidence="7" key="2">
    <citation type="submission" date="2011-01" db="EMBL/GenBank/DDBJ databases">
        <title>The complete genome of Deinococcus maricopensis DSM 21211.</title>
        <authorList>
            <consortium name="US DOE Joint Genome Institute (JGI-PGF)"/>
            <person name="Lucas S."/>
            <person name="Copeland A."/>
            <person name="Lapidus A."/>
            <person name="Goodwin L."/>
            <person name="Pitluck S."/>
            <person name="Kyrpides N."/>
            <person name="Mavromatis K."/>
            <person name="Pagani I."/>
            <person name="Ivanova N."/>
            <person name="Ovchinnikova G."/>
            <person name="Zeytun A."/>
            <person name="Detter J.C."/>
            <person name="Han C."/>
            <person name="Land M."/>
            <person name="Hauser L."/>
            <person name="Markowitz V."/>
            <person name="Cheng J.-F."/>
            <person name="Hugenholtz P."/>
            <person name="Woyke T."/>
            <person name="Wu D."/>
            <person name="Pukall R."/>
            <person name="Gehrich-Schroeter G."/>
            <person name="Brambilla E."/>
            <person name="Klenk H.-P."/>
            <person name="Eisen J.A."/>
        </authorList>
    </citation>
    <scope>NUCLEOTIDE SEQUENCE [LARGE SCALE GENOMIC DNA]</scope>
    <source>
        <strain evidence="7">DSM 21211 / LMG 22137 / NRRL B-23946 / LB-34</strain>
    </source>
</reference>
<dbReference type="RefSeq" id="WP_013556356.1">
    <property type="nucleotide sequence ID" value="NC_014958.1"/>
</dbReference>
<dbReference type="OrthoDB" id="268339at2"/>
<dbReference type="Proteomes" id="UP000008635">
    <property type="component" value="Chromosome"/>
</dbReference>
<dbReference type="AlphaFoldDB" id="E8U712"/>
<dbReference type="GO" id="GO:0000976">
    <property type="term" value="F:transcription cis-regulatory region binding"/>
    <property type="evidence" value="ECO:0007669"/>
    <property type="project" value="TreeGrafter"/>
</dbReference>
<dbReference type="Pfam" id="PF00440">
    <property type="entry name" value="TetR_N"/>
    <property type="match status" value="1"/>
</dbReference>
<dbReference type="InterPro" id="IPR049444">
    <property type="entry name" value="TetR_C_44"/>
</dbReference>
<feature type="domain" description="HTH tetR-type" evidence="5">
    <location>
        <begin position="14"/>
        <end position="74"/>
    </location>
</feature>
<dbReference type="GO" id="GO:0003700">
    <property type="term" value="F:DNA-binding transcription factor activity"/>
    <property type="evidence" value="ECO:0007669"/>
    <property type="project" value="TreeGrafter"/>
</dbReference>
<dbReference type="Gene3D" id="1.10.357.10">
    <property type="entry name" value="Tetracycline Repressor, domain 2"/>
    <property type="match status" value="1"/>
</dbReference>
<dbReference type="PROSITE" id="PS50977">
    <property type="entry name" value="HTH_TETR_2"/>
    <property type="match status" value="1"/>
</dbReference>
<evidence type="ECO:0000256" key="4">
    <source>
        <dbReference type="PROSITE-ProRule" id="PRU00335"/>
    </source>
</evidence>
<sequence length="206" mass="23225">MRDLDVSPYRAAISQRRERIHRVALNLFQQFGYHATTTLDIARAAYVSRGTFYKYFPSKAAVILAHVQPLIADLRRHVERLLHEGVAPPDVLDALCNQVSAASERERTLIAPLVQEVLATDAGDTFRRAATSPLMNVLNVVADALHERGLLREHVSPRQVSTAMMDSYLITVLRWNPDTSALSFRDAWRLNLDMLLHGALRRPPHA</sequence>
<dbReference type="InterPro" id="IPR050109">
    <property type="entry name" value="HTH-type_TetR-like_transc_reg"/>
</dbReference>
<dbReference type="InterPro" id="IPR009057">
    <property type="entry name" value="Homeodomain-like_sf"/>
</dbReference>
<keyword evidence="7" id="KW-1185">Reference proteome</keyword>
<evidence type="ECO:0000256" key="3">
    <source>
        <dbReference type="ARBA" id="ARBA00023163"/>
    </source>
</evidence>
<dbReference type="KEGG" id="dmr:Deima_1200"/>
<evidence type="ECO:0000256" key="1">
    <source>
        <dbReference type="ARBA" id="ARBA00023015"/>
    </source>
</evidence>
<organism evidence="6 7">
    <name type="scientific">Deinococcus maricopensis (strain DSM 21211 / LMG 22137 / NRRL B-23946 / LB-34)</name>
    <dbReference type="NCBI Taxonomy" id="709986"/>
    <lineage>
        <taxon>Bacteria</taxon>
        <taxon>Thermotogati</taxon>
        <taxon>Deinococcota</taxon>
        <taxon>Deinococci</taxon>
        <taxon>Deinococcales</taxon>
        <taxon>Deinococcaceae</taxon>
        <taxon>Deinococcus</taxon>
    </lineage>
</organism>
<keyword evidence="1" id="KW-0805">Transcription regulation</keyword>
<accession>E8U712</accession>
<gene>
    <name evidence="6" type="ordered locus">Deima_1200</name>
</gene>
<protein>
    <submittedName>
        <fullName evidence="6">Regulatory protein TetR</fullName>
    </submittedName>
</protein>
<dbReference type="HOGENOM" id="CLU_069356_12_2_0"/>
<evidence type="ECO:0000313" key="6">
    <source>
        <dbReference type="EMBL" id="ADV66851.1"/>
    </source>
</evidence>
<proteinExistence type="predicted"/>
<dbReference type="PRINTS" id="PR00455">
    <property type="entry name" value="HTHTETR"/>
</dbReference>
<dbReference type="SUPFAM" id="SSF46689">
    <property type="entry name" value="Homeodomain-like"/>
    <property type="match status" value="1"/>
</dbReference>
<name>E8U712_DEIML</name>
<keyword evidence="3" id="KW-0804">Transcription</keyword>
<evidence type="ECO:0000313" key="7">
    <source>
        <dbReference type="Proteomes" id="UP000008635"/>
    </source>
</evidence>
<dbReference type="PANTHER" id="PTHR30055:SF234">
    <property type="entry name" value="HTH-TYPE TRANSCRIPTIONAL REGULATOR BETI"/>
    <property type="match status" value="1"/>
</dbReference>
<dbReference type="STRING" id="709986.Deima_1200"/>
<dbReference type="eggNOG" id="COG1309">
    <property type="taxonomic scope" value="Bacteria"/>
</dbReference>
<dbReference type="InterPro" id="IPR023772">
    <property type="entry name" value="DNA-bd_HTH_TetR-type_CS"/>
</dbReference>